<evidence type="ECO:0000313" key="2">
    <source>
        <dbReference type="Proteomes" id="UP001304298"/>
    </source>
</evidence>
<evidence type="ECO:0000313" key="1">
    <source>
        <dbReference type="EMBL" id="MEA5360248.1"/>
    </source>
</evidence>
<sequence length="87" mass="9468">MKVRAVGLDIGADAVFWVFRSFDFDIGVLITFDSATYALRRAREVSVSELESAGGHFAHVNGRLVRIAGGLRLGVDVTEHFRAVTSS</sequence>
<reference evidence="1 2" key="1">
    <citation type="submission" date="2023-12" db="EMBL/GenBank/DDBJ databases">
        <title>Amycolatopsis sp. V23-08.</title>
        <authorList>
            <person name="Somphong A."/>
        </authorList>
    </citation>
    <scope>NUCLEOTIDE SEQUENCE [LARGE SCALE GENOMIC DNA]</scope>
    <source>
        <strain evidence="1 2">V23-08</strain>
    </source>
</reference>
<dbReference type="Proteomes" id="UP001304298">
    <property type="component" value="Unassembled WGS sequence"/>
</dbReference>
<organism evidence="1 2">
    <name type="scientific">Amycolatopsis heterodermiae</name>
    <dbReference type="NCBI Taxonomy" id="3110235"/>
    <lineage>
        <taxon>Bacteria</taxon>
        <taxon>Bacillati</taxon>
        <taxon>Actinomycetota</taxon>
        <taxon>Actinomycetes</taxon>
        <taxon>Pseudonocardiales</taxon>
        <taxon>Pseudonocardiaceae</taxon>
        <taxon>Amycolatopsis</taxon>
    </lineage>
</organism>
<accession>A0ABU5R222</accession>
<protein>
    <submittedName>
        <fullName evidence="1">Uncharacterized protein</fullName>
    </submittedName>
</protein>
<dbReference type="EMBL" id="JAYFSI010000002">
    <property type="protein sequence ID" value="MEA5360248.1"/>
    <property type="molecule type" value="Genomic_DNA"/>
</dbReference>
<keyword evidence="2" id="KW-1185">Reference proteome</keyword>
<proteinExistence type="predicted"/>
<gene>
    <name evidence="1" type="ORF">VA596_11940</name>
</gene>
<comment type="caution">
    <text evidence="1">The sequence shown here is derived from an EMBL/GenBank/DDBJ whole genome shotgun (WGS) entry which is preliminary data.</text>
</comment>
<name>A0ABU5R222_9PSEU</name>
<dbReference type="RefSeq" id="WP_323326217.1">
    <property type="nucleotide sequence ID" value="NZ_JAYFSI010000002.1"/>
</dbReference>